<dbReference type="EMBL" id="UINC01018805">
    <property type="protein sequence ID" value="SVA79269.1"/>
    <property type="molecule type" value="Genomic_DNA"/>
</dbReference>
<sequence length="468" mass="54330">MEGIYEGQFGKTYESDAFEWNMWDPNYYLETRLYGNPIHNSDFYIKFYADKDYTQSEQALAVLSEGHISFRQDKNDNGFSTTIFTRESRHYWLDGSMLGLVNTGSINNDGNGQGMRFDFWHNYNGSMTYVFSDFSQGGGDDIHLIRYRQSLFKNNINTGLFFQRKHYPTGNLKDYNQVIAHDLKIHAGRYYFTSEIAISNVPSDSSITDLNDDYQSKDFFKSNVAIKSELKGLRIGSPNSGYWFFTPGVFSYGNTYRNYMGDNQSNRYGYWLNSYYLVPQRAITLTLNYNQSKKLVADSITVFSDSLYSKGIFDPTINIYAEVYIEFVNGFKGKIAFNKKDEKWQGQLYKHYDFFSEISVENSLAKLLGQFKIKDLGETWEKHIAGIELSVNLTDKWRFFTRGIIADDRVGSRFSIFTELQYRMSGNTELYLQYGPSYWGQYGLVNDDGFASSGIMRKEVKLILKGWF</sequence>
<proteinExistence type="predicted"/>
<organism evidence="1">
    <name type="scientific">marine metagenome</name>
    <dbReference type="NCBI Taxonomy" id="408172"/>
    <lineage>
        <taxon>unclassified sequences</taxon>
        <taxon>metagenomes</taxon>
        <taxon>ecological metagenomes</taxon>
    </lineage>
</organism>
<dbReference type="AlphaFoldDB" id="A0A381YQL0"/>
<protein>
    <submittedName>
        <fullName evidence="1">Uncharacterized protein</fullName>
    </submittedName>
</protein>
<accession>A0A381YQL0</accession>
<name>A0A381YQL0_9ZZZZ</name>
<evidence type="ECO:0000313" key="1">
    <source>
        <dbReference type="EMBL" id="SVA79269.1"/>
    </source>
</evidence>
<gene>
    <name evidence="1" type="ORF">METZ01_LOCUS132123</name>
</gene>
<reference evidence="1" key="1">
    <citation type="submission" date="2018-05" db="EMBL/GenBank/DDBJ databases">
        <authorList>
            <person name="Lanie J.A."/>
            <person name="Ng W.-L."/>
            <person name="Kazmierczak K.M."/>
            <person name="Andrzejewski T.M."/>
            <person name="Davidsen T.M."/>
            <person name="Wayne K.J."/>
            <person name="Tettelin H."/>
            <person name="Glass J.I."/>
            <person name="Rusch D."/>
            <person name="Podicherti R."/>
            <person name="Tsui H.-C.T."/>
            <person name="Winkler M.E."/>
        </authorList>
    </citation>
    <scope>NUCLEOTIDE SEQUENCE</scope>
</reference>